<accession>A0A7S4AHS3</accession>
<sequence length="123" mass="14244">MEETNNEIEGGAIVDDKEKEKENASDDIDNDIDNANDDNEKDIDNDDDNDDDNDIDNDDDDDDDDNDSNKNNKDGRRRVRFAPGMHVVRTVHPFHRYARTWAAQAKQNNTPRNEPQRVEWVSQ</sequence>
<feature type="region of interest" description="Disordered" evidence="1">
    <location>
        <begin position="104"/>
        <end position="123"/>
    </location>
</feature>
<protein>
    <submittedName>
        <fullName evidence="2">Uncharacterized protein</fullName>
    </submittedName>
</protein>
<dbReference type="EMBL" id="HBIX01011734">
    <property type="protein sequence ID" value="CAE0716062.1"/>
    <property type="molecule type" value="Transcribed_RNA"/>
</dbReference>
<gene>
    <name evidence="2" type="ORF">PAUS00366_LOCUS8814</name>
</gene>
<feature type="region of interest" description="Disordered" evidence="1">
    <location>
        <begin position="1"/>
        <end position="84"/>
    </location>
</feature>
<feature type="compositionally biased region" description="Basic and acidic residues" evidence="1">
    <location>
        <begin position="14"/>
        <end position="24"/>
    </location>
</feature>
<evidence type="ECO:0000313" key="2">
    <source>
        <dbReference type="EMBL" id="CAE0716062.1"/>
    </source>
</evidence>
<reference evidence="2" key="1">
    <citation type="submission" date="2021-01" db="EMBL/GenBank/DDBJ databases">
        <authorList>
            <person name="Corre E."/>
            <person name="Pelletier E."/>
            <person name="Niang G."/>
            <person name="Scheremetjew M."/>
            <person name="Finn R."/>
            <person name="Kale V."/>
            <person name="Holt S."/>
            <person name="Cochrane G."/>
            <person name="Meng A."/>
            <person name="Brown T."/>
            <person name="Cohen L."/>
        </authorList>
    </citation>
    <scope>NUCLEOTIDE SEQUENCE</scope>
    <source>
        <strain evidence="2">10249 10 AB</strain>
    </source>
</reference>
<organism evidence="2">
    <name type="scientific">Pseudo-nitzschia australis</name>
    <dbReference type="NCBI Taxonomy" id="44445"/>
    <lineage>
        <taxon>Eukaryota</taxon>
        <taxon>Sar</taxon>
        <taxon>Stramenopiles</taxon>
        <taxon>Ochrophyta</taxon>
        <taxon>Bacillariophyta</taxon>
        <taxon>Bacillariophyceae</taxon>
        <taxon>Bacillariophycidae</taxon>
        <taxon>Bacillariales</taxon>
        <taxon>Bacillariaceae</taxon>
        <taxon>Pseudo-nitzschia</taxon>
    </lineage>
</organism>
<name>A0A7S4AHS3_9STRA</name>
<evidence type="ECO:0000256" key="1">
    <source>
        <dbReference type="SAM" id="MobiDB-lite"/>
    </source>
</evidence>
<feature type="compositionally biased region" description="Acidic residues" evidence="1">
    <location>
        <begin position="25"/>
        <end position="66"/>
    </location>
</feature>
<dbReference type="AlphaFoldDB" id="A0A7S4AHS3"/>
<proteinExistence type="predicted"/>